<evidence type="ECO:0000256" key="1">
    <source>
        <dbReference type="ARBA" id="ARBA00004613"/>
    </source>
</evidence>
<evidence type="ECO:0008006" key="5">
    <source>
        <dbReference type="Google" id="ProtNLM"/>
    </source>
</evidence>
<sequence length="297" mass="29556">MNAAFGAGEQRPATDSLGLLASSSGPVTEVSLTGTSLNDTLLGSDSADYLYGKDGNDSLVGYAGNDYLYGDKGNDTLNGGDGNDYLSLDDGDDRLDAGLGDDDVRGDAGDDAMIVNYASGTGAISHSFGINSSLLTGNNIENLTLVGNDAVNNLVGAAGNDSLSGAGGNDTLTGVSASATTPSINEIDTLTGGTGVDRFILGDSAKCFYEDGNTGSGGLGDYALITDFNSANGDLIQLNGTSSQYLLGSSPVSGVSGTAVYFDTDGSGAVNSADELIAVVQSTSTVSLSSGFVFVGG</sequence>
<reference evidence="3 4" key="1">
    <citation type="journal article" date="2021" name="Genome Biol. Evol.">
        <title>Complete Genome Sequencing of a Novel Gloeobacter Species from a Waterfall Cave in Mexico.</title>
        <authorList>
            <person name="Saw J.H."/>
            <person name="Cardona T."/>
            <person name="Montejano G."/>
        </authorList>
    </citation>
    <scope>NUCLEOTIDE SEQUENCE [LARGE SCALE GENOMIC DNA]</scope>
    <source>
        <strain evidence="3">MG652769</strain>
    </source>
</reference>
<dbReference type="Proteomes" id="UP001054846">
    <property type="component" value="Chromosome"/>
</dbReference>
<dbReference type="PROSITE" id="PS00330">
    <property type="entry name" value="HEMOLYSIN_CALCIUM"/>
    <property type="match status" value="1"/>
</dbReference>
<dbReference type="Pfam" id="PF00353">
    <property type="entry name" value="HemolysinCabind"/>
    <property type="match status" value="2"/>
</dbReference>
<accession>A0ABY3PHC3</accession>
<keyword evidence="4" id="KW-1185">Reference proteome</keyword>
<proteinExistence type="predicted"/>
<dbReference type="InterPro" id="IPR050557">
    <property type="entry name" value="RTX_toxin/Mannuronan_C5-epim"/>
</dbReference>
<name>A0ABY3PHC3_9CYAN</name>
<comment type="subcellular location">
    <subcellularLocation>
        <location evidence="1">Secreted</location>
    </subcellularLocation>
</comment>
<evidence type="ECO:0000313" key="4">
    <source>
        <dbReference type="Proteomes" id="UP001054846"/>
    </source>
</evidence>
<gene>
    <name evidence="3" type="ORF">ISF26_14800</name>
</gene>
<evidence type="ECO:0000313" key="3">
    <source>
        <dbReference type="EMBL" id="UFP93076.1"/>
    </source>
</evidence>
<dbReference type="EMBL" id="CP063845">
    <property type="protein sequence ID" value="UFP93076.1"/>
    <property type="molecule type" value="Genomic_DNA"/>
</dbReference>
<evidence type="ECO:0000256" key="2">
    <source>
        <dbReference type="ARBA" id="ARBA00022525"/>
    </source>
</evidence>
<protein>
    <recommendedName>
        <fullName evidence="5">Calcium-binding protein</fullName>
    </recommendedName>
</protein>
<dbReference type="InterPro" id="IPR018511">
    <property type="entry name" value="Hemolysin-typ_Ca-bd_CS"/>
</dbReference>
<dbReference type="PANTHER" id="PTHR38340">
    <property type="entry name" value="S-LAYER PROTEIN"/>
    <property type="match status" value="1"/>
</dbReference>
<keyword evidence="2" id="KW-0964">Secreted</keyword>
<dbReference type="SUPFAM" id="SSF51120">
    <property type="entry name" value="beta-Roll"/>
    <property type="match status" value="2"/>
</dbReference>
<dbReference type="RefSeq" id="WP_230840081.1">
    <property type="nucleotide sequence ID" value="NZ_CP063845.1"/>
</dbReference>
<dbReference type="InterPro" id="IPR011049">
    <property type="entry name" value="Serralysin-like_metalloprot_C"/>
</dbReference>
<dbReference type="Gene3D" id="2.150.10.10">
    <property type="entry name" value="Serralysin-like metalloprotease, C-terminal"/>
    <property type="match status" value="2"/>
</dbReference>
<dbReference type="InterPro" id="IPR001343">
    <property type="entry name" value="Hemolysn_Ca-bd"/>
</dbReference>
<organism evidence="3 4">
    <name type="scientific">Gloeobacter morelensis MG652769</name>
    <dbReference type="NCBI Taxonomy" id="2781736"/>
    <lineage>
        <taxon>Bacteria</taxon>
        <taxon>Bacillati</taxon>
        <taxon>Cyanobacteriota</taxon>
        <taxon>Cyanophyceae</taxon>
        <taxon>Gloeobacterales</taxon>
        <taxon>Gloeobacteraceae</taxon>
        <taxon>Gloeobacter</taxon>
        <taxon>Gloeobacter morelensis</taxon>
    </lineage>
</organism>
<dbReference type="PANTHER" id="PTHR38340:SF1">
    <property type="entry name" value="S-LAYER PROTEIN"/>
    <property type="match status" value="1"/>
</dbReference>
<dbReference type="PRINTS" id="PR00313">
    <property type="entry name" value="CABNDNGRPT"/>
</dbReference>